<feature type="transmembrane region" description="Helical" evidence="7">
    <location>
        <begin position="188"/>
        <end position="207"/>
    </location>
</feature>
<feature type="transmembrane region" description="Helical" evidence="7">
    <location>
        <begin position="82"/>
        <end position="103"/>
    </location>
</feature>
<evidence type="ECO:0000256" key="2">
    <source>
        <dbReference type="ARBA" id="ARBA00022485"/>
    </source>
</evidence>
<feature type="transmembrane region" description="Helical" evidence="7">
    <location>
        <begin position="35"/>
        <end position="55"/>
    </location>
</feature>
<organism evidence="9 10">
    <name type="scientific">Marinobacter daepoensis</name>
    <dbReference type="NCBI Taxonomy" id="262077"/>
    <lineage>
        <taxon>Bacteria</taxon>
        <taxon>Pseudomonadati</taxon>
        <taxon>Pseudomonadota</taxon>
        <taxon>Gammaproteobacteria</taxon>
        <taxon>Pseudomonadales</taxon>
        <taxon>Marinobacteraceae</taxon>
        <taxon>Marinobacter</taxon>
    </lineage>
</organism>
<proteinExistence type="predicted"/>
<keyword evidence="10" id="KW-1185">Reference proteome</keyword>
<evidence type="ECO:0000256" key="7">
    <source>
        <dbReference type="SAM" id="Phobius"/>
    </source>
</evidence>
<dbReference type="Gene3D" id="1.10.1060.10">
    <property type="entry name" value="Alpha-helical ferredoxin"/>
    <property type="match status" value="1"/>
</dbReference>
<dbReference type="PANTHER" id="PTHR30176">
    <property type="entry name" value="FERREDOXIN-TYPE PROTEIN NAPH"/>
    <property type="match status" value="1"/>
</dbReference>
<keyword evidence="4" id="KW-0249">Electron transport</keyword>
<dbReference type="InterPro" id="IPR014116">
    <property type="entry name" value="Cyt_c_oxidase_cbb3_FixG"/>
</dbReference>
<keyword evidence="5" id="KW-0408">Iron</keyword>
<keyword evidence="6" id="KW-0411">Iron-sulfur</keyword>
<dbReference type="InterPro" id="IPR013783">
    <property type="entry name" value="Ig-like_fold"/>
</dbReference>
<evidence type="ECO:0000256" key="6">
    <source>
        <dbReference type="ARBA" id="ARBA00023014"/>
    </source>
</evidence>
<sequence length="467" mass="51755">MTQLISAKQIDACAPGAHAKPKIQPRYFTGFFRRLRMAGGAVLFALYFGVAWLNWGGRQAVLWDLSGKEFHIFAATFWPEDLILLSAILLICAFGLFFITVLAGRVWCGYTCPQSVWTWLFLWAERVTEGDRSKRIKLDNAPLSFHKFGRRTAKHGLWLLISLLTAVTFVGYFTPIRDLVVDIALLEASGWAAFWVFFFTAATYLNAGWLREKVCFHMCPYGRFQSSMVDADSLVITYDAERGDPRGSRRKDQKPSATGLGDCIDCQLCVQVCPTGIDIRDGLQMECIGCAACIDACDSIMDKMGYDRGLIRYASERELDGGESRILRPRLIGYFLLLILMIGLFSWGVASRPLITLDVERDRGMYRFTSSGQIENSYLIKVRNKSSSARHLVIDVAGPGRSTIQGPDGVVLAAGEKAEVPMSVAYDPETLSGNRADIRVQIRSLDGAGETVAEKTTFVGPASGPAR</sequence>
<feature type="transmembrane region" description="Helical" evidence="7">
    <location>
        <begin position="331"/>
        <end position="350"/>
    </location>
</feature>
<dbReference type="EMBL" id="JAFKDB010000008">
    <property type="protein sequence ID" value="MBN7769088.1"/>
    <property type="molecule type" value="Genomic_DNA"/>
</dbReference>
<dbReference type="Gene3D" id="2.60.40.10">
    <property type="entry name" value="Immunoglobulins"/>
    <property type="match status" value="1"/>
</dbReference>
<keyword evidence="1" id="KW-0813">Transport</keyword>
<keyword evidence="7" id="KW-0472">Membrane</keyword>
<dbReference type="InterPro" id="IPR032879">
    <property type="entry name" value="FixG_C"/>
</dbReference>
<evidence type="ECO:0000256" key="1">
    <source>
        <dbReference type="ARBA" id="ARBA00022448"/>
    </source>
</evidence>
<accession>A0ABS3BB98</accession>
<evidence type="ECO:0000259" key="8">
    <source>
        <dbReference type="PROSITE" id="PS51379"/>
    </source>
</evidence>
<comment type="caution">
    <text evidence="9">The sequence shown here is derived from an EMBL/GenBank/DDBJ whole genome shotgun (WGS) entry which is preliminary data.</text>
</comment>
<keyword evidence="7" id="KW-1133">Transmembrane helix</keyword>
<dbReference type="NCBIfam" id="TIGR02745">
    <property type="entry name" value="ccoG_rdxA_fixG"/>
    <property type="match status" value="1"/>
</dbReference>
<dbReference type="PROSITE" id="PS00198">
    <property type="entry name" value="4FE4S_FER_1"/>
    <property type="match status" value="1"/>
</dbReference>
<dbReference type="Pfam" id="PF13746">
    <property type="entry name" value="Fer4_18"/>
    <property type="match status" value="1"/>
</dbReference>
<keyword evidence="2" id="KW-0004">4Fe-4S</keyword>
<feature type="transmembrane region" description="Helical" evidence="7">
    <location>
        <begin position="157"/>
        <end position="176"/>
    </location>
</feature>
<evidence type="ECO:0000256" key="5">
    <source>
        <dbReference type="ARBA" id="ARBA00023004"/>
    </source>
</evidence>
<dbReference type="SUPFAM" id="SSF54862">
    <property type="entry name" value="4Fe-4S ferredoxins"/>
    <property type="match status" value="1"/>
</dbReference>
<gene>
    <name evidence="9" type="primary">ccoG</name>
    <name evidence="9" type="ORF">JYP53_04110</name>
</gene>
<dbReference type="InterPro" id="IPR009051">
    <property type="entry name" value="Helical_ferredxn"/>
</dbReference>
<dbReference type="InterPro" id="IPR051684">
    <property type="entry name" value="Electron_Trans/Redox"/>
</dbReference>
<dbReference type="PROSITE" id="PS51379">
    <property type="entry name" value="4FE4S_FER_2"/>
    <property type="match status" value="1"/>
</dbReference>
<evidence type="ECO:0000256" key="3">
    <source>
        <dbReference type="ARBA" id="ARBA00022723"/>
    </source>
</evidence>
<dbReference type="PANTHER" id="PTHR30176:SF3">
    <property type="entry name" value="FERREDOXIN-TYPE PROTEIN NAPH"/>
    <property type="match status" value="1"/>
</dbReference>
<evidence type="ECO:0000256" key="4">
    <source>
        <dbReference type="ARBA" id="ARBA00022982"/>
    </source>
</evidence>
<evidence type="ECO:0000313" key="9">
    <source>
        <dbReference type="EMBL" id="MBN7769088.1"/>
    </source>
</evidence>
<reference evidence="9 10" key="1">
    <citation type="submission" date="2021-02" db="EMBL/GenBank/DDBJ databases">
        <title>PHA producing bacteria isolated from coastal sediment in Guangdong, Shenzhen.</title>
        <authorList>
            <person name="Zheng W."/>
            <person name="Yu S."/>
            <person name="Huang Y."/>
        </authorList>
    </citation>
    <scope>NUCLEOTIDE SEQUENCE [LARGE SCALE GENOMIC DNA]</scope>
    <source>
        <strain evidence="9 10">TN21-5</strain>
    </source>
</reference>
<keyword evidence="7" id="KW-0812">Transmembrane</keyword>
<protein>
    <submittedName>
        <fullName evidence="9">Cytochrome c oxidase accessory protein CcoG</fullName>
    </submittedName>
</protein>
<feature type="domain" description="4Fe-4S ferredoxin-type" evidence="8">
    <location>
        <begin position="253"/>
        <end position="282"/>
    </location>
</feature>
<dbReference type="InterPro" id="IPR017896">
    <property type="entry name" value="4Fe4S_Fe-S-bd"/>
</dbReference>
<name>A0ABS3BB98_9GAMM</name>
<dbReference type="Pfam" id="PF11614">
    <property type="entry name" value="FixG_C"/>
    <property type="match status" value="1"/>
</dbReference>
<dbReference type="InterPro" id="IPR017900">
    <property type="entry name" value="4Fe4S_Fe_S_CS"/>
</dbReference>
<evidence type="ECO:0000313" key="10">
    <source>
        <dbReference type="Proteomes" id="UP000664344"/>
    </source>
</evidence>
<dbReference type="RefSeq" id="WP_206556791.1">
    <property type="nucleotide sequence ID" value="NZ_JAFKDB010000008.1"/>
</dbReference>
<keyword evidence="3" id="KW-0479">Metal-binding</keyword>
<dbReference type="Proteomes" id="UP000664344">
    <property type="component" value="Unassembled WGS sequence"/>
</dbReference>